<sequence length="57" mass="5988">MNTPTTWIVTMLLAAAFVFTRLTLEGTQRTVVGICLAVAAIAVGFTAFARGKGEKDG</sequence>
<evidence type="ECO:0000256" key="1">
    <source>
        <dbReference type="SAM" id="Phobius"/>
    </source>
</evidence>
<reference evidence="2 3" key="1">
    <citation type="submission" date="2020-10" db="EMBL/GenBank/DDBJ databases">
        <title>Sequencing the genomes of 1000 actinobacteria strains.</title>
        <authorList>
            <person name="Klenk H.-P."/>
        </authorList>
    </citation>
    <scope>NUCLEOTIDE SEQUENCE [LARGE SCALE GENOMIC DNA]</scope>
    <source>
        <strain evidence="2 3">DSM 46744</strain>
    </source>
</reference>
<evidence type="ECO:0000313" key="2">
    <source>
        <dbReference type="EMBL" id="MBE1535746.1"/>
    </source>
</evidence>
<name>A0ABR9JYV1_9ACTN</name>
<feature type="transmembrane region" description="Helical" evidence="1">
    <location>
        <begin position="6"/>
        <end position="24"/>
    </location>
</feature>
<gene>
    <name evidence="2" type="ORF">H4W34_005579</name>
</gene>
<dbReference type="Proteomes" id="UP000627838">
    <property type="component" value="Unassembled WGS sequence"/>
</dbReference>
<keyword evidence="2" id="KW-0449">Lipoprotein</keyword>
<feature type="transmembrane region" description="Helical" evidence="1">
    <location>
        <begin position="31"/>
        <end position="49"/>
    </location>
</feature>
<organism evidence="2 3">
    <name type="scientific">Actinomadura algeriensis</name>
    <dbReference type="NCBI Taxonomy" id="1679523"/>
    <lineage>
        <taxon>Bacteria</taxon>
        <taxon>Bacillati</taxon>
        <taxon>Actinomycetota</taxon>
        <taxon>Actinomycetes</taxon>
        <taxon>Streptosporangiales</taxon>
        <taxon>Thermomonosporaceae</taxon>
        <taxon>Actinomadura</taxon>
    </lineage>
</organism>
<dbReference type="EMBL" id="JADBDZ010000001">
    <property type="protein sequence ID" value="MBE1535746.1"/>
    <property type="molecule type" value="Genomic_DNA"/>
</dbReference>
<keyword evidence="1" id="KW-1133">Transmembrane helix</keyword>
<keyword evidence="3" id="KW-1185">Reference proteome</keyword>
<proteinExistence type="predicted"/>
<evidence type="ECO:0000313" key="3">
    <source>
        <dbReference type="Proteomes" id="UP000627838"/>
    </source>
</evidence>
<keyword evidence="1" id="KW-0472">Membrane</keyword>
<keyword evidence="1" id="KW-0812">Transmembrane</keyword>
<protein>
    <submittedName>
        <fullName evidence="2">Outer membrane lipoprotein</fullName>
    </submittedName>
</protein>
<comment type="caution">
    <text evidence="2">The sequence shown here is derived from an EMBL/GenBank/DDBJ whole genome shotgun (WGS) entry which is preliminary data.</text>
</comment>
<dbReference type="RefSeq" id="WP_192761891.1">
    <property type="nucleotide sequence ID" value="NZ_JADBDZ010000001.1"/>
</dbReference>
<accession>A0ABR9JYV1</accession>